<evidence type="ECO:0000256" key="1">
    <source>
        <dbReference type="ARBA" id="ARBA00010800"/>
    </source>
</evidence>
<dbReference type="PANTHER" id="PTHR48414">
    <property type="entry name" value="POP5 HOMOLOG, RIBONUCLEASE P_MRP SUBUNIT"/>
    <property type="match status" value="1"/>
</dbReference>
<reference evidence="3" key="1">
    <citation type="submission" date="2020-06" db="EMBL/GenBank/DDBJ databases">
        <title>Draft genome of Bugula neritina, a colonial animal packing powerful symbionts and potential medicines.</title>
        <authorList>
            <person name="Rayko M."/>
        </authorList>
    </citation>
    <scope>NUCLEOTIDE SEQUENCE [LARGE SCALE GENOMIC DNA]</scope>
    <source>
        <strain evidence="3">Kwan_BN1</strain>
    </source>
</reference>
<dbReference type="PANTHER" id="PTHR48414:SF1">
    <property type="entry name" value="POP5 HOMOLOG, RIBONUCLEASE P_MRP SUBUNIT"/>
    <property type="match status" value="1"/>
</dbReference>
<evidence type="ECO:0000313" key="3">
    <source>
        <dbReference type="EMBL" id="KAF6029246.1"/>
    </source>
</evidence>
<keyword evidence="2" id="KW-0819">tRNA processing</keyword>
<keyword evidence="4" id="KW-1185">Reference proteome</keyword>
<protein>
    <submittedName>
        <fullName evidence="3">POP5</fullName>
    </submittedName>
</protein>
<evidence type="ECO:0000313" key="4">
    <source>
        <dbReference type="Proteomes" id="UP000593567"/>
    </source>
</evidence>
<dbReference type="Pfam" id="PF01900">
    <property type="entry name" value="RNase_P_Rpp14"/>
    <property type="match status" value="1"/>
</dbReference>
<dbReference type="EMBL" id="VXIV02001838">
    <property type="protein sequence ID" value="KAF6029246.1"/>
    <property type="molecule type" value="Genomic_DNA"/>
</dbReference>
<organism evidence="3 4">
    <name type="scientific">Bugula neritina</name>
    <name type="common">Brown bryozoan</name>
    <name type="synonym">Sertularia neritina</name>
    <dbReference type="NCBI Taxonomy" id="10212"/>
    <lineage>
        <taxon>Eukaryota</taxon>
        <taxon>Metazoa</taxon>
        <taxon>Spiralia</taxon>
        <taxon>Lophotrochozoa</taxon>
        <taxon>Bryozoa</taxon>
        <taxon>Gymnolaemata</taxon>
        <taxon>Cheilostomatida</taxon>
        <taxon>Flustrina</taxon>
        <taxon>Buguloidea</taxon>
        <taxon>Bugulidae</taxon>
        <taxon>Bugula</taxon>
    </lineage>
</organism>
<comment type="caution">
    <text evidence="3">The sequence shown here is derived from an EMBL/GenBank/DDBJ whole genome shotgun (WGS) entry which is preliminary data.</text>
</comment>
<dbReference type="OrthoDB" id="24745at2759"/>
<sequence length="213" mass="24452">MVRKKNRYLLAEVLFESGKQAPSNLNEPEFYKEIRDALQIGFGDYGLGLVKKSLNVRYFMEDTCMLLVRIRRGAESMLSNVFLTVKSVCGVPVTIVTKHISGSIRCAQKYWIKYSRRKLGSTLRSITDPEEKTALRQKLDEINKTDFSDLLIIKQPIPSPRLAIKQTLALVKLKIKVVAFSKRLVKWLPPVTYNQHMFIAKLIVCIDVFLFVI</sequence>
<dbReference type="InterPro" id="IPR038085">
    <property type="entry name" value="Rnp2-like_sf"/>
</dbReference>
<dbReference type="AlphaFoldDB" id="A0A7J7JV80"/>
<accession>A0A7J7JV80</accession>
<proteinExistence type="inferred from homology"/>
<dbReference type="GO" id="GO:0030677">
    <property type="term" value="C:ribonuclease P complex"/>
    <property type="evidence" value="ECO:0007669"/>
    <property type="project" value="InterPro"/>
</dbReference>
<evidence type="ECO:0000256" key="2">
    <source>
        <dbReference type="ARBA" id="ARBA00022694"/>
    </source>
</evidence>
<comment type="similarity">
    <text evidence="1">Belongs to the eukaryotic/archaeal RNase P protein component 2 family.</text>
</comment>
<gene>
    <name evidence="3" type="ORF">EB796_012429</name>
</gene>
<dbReference type="Proteomes" id="UP000593567">
    <property type="component" value="Unassembled WGS sequence"/>
</dbReference>
<dbReference type="SUPFAM" id="SSF160350">
    <property type="entry name" value="Rnp2-like"/>
    <property type="match status" value="1"/>
</dbReference>
<dbReference type="InterPro" id="IPR002759">
    <property type="entry name" value="Pop5/Rpp14/Rnp2-like"/>
</dbReference>
<name>A0A7J7JV80_BUGNE</name>
<dbReference type="GO" id="GO:0001682">
    <property type="term" value="P:tRNA 5'-leader removal"/>
    <property type="evidence" value="ECO:0007669"/>
    <property type="project" value="InterPro"/>
</dbReference>
<dbReference type="Gene3D" id="3.30.70.3250">
    <property type="entry name" value="Ribonuclease P, Pop5 subunit"/>
    <property type="match status" value="1"/>
</dbReference>